<organism evidence="8 9">
    <name type="scientific">Segnochrobactrum spirostomi</name>
    <dbReference type="NCBI Taxonomy" id="2608987"/>
    <lineage>
        <taxon>Bacteria</taxon>
        <taxon>Pseudomonadati</taxon>
        <taxon>Pseudomonadota</taxon>
        <taxon>Alphaproteobacteria</taxon>
        <taxon>Hyphomicrobiales</taxon>
        <taxon>Segnochrobactraceae</taxon>
        <taxon>Segnochrobactrum</taxon>
    </lineage>
</organism>
<evidence type="ECO:0000256" key="1">
    <source>
        <dbReference type="ARBA" id="ARBA00004236"/>
    </source>
</evidence>
<evidence type="ECO:0000313" key="8">
    <source>
        <dbReference type="EMBL" id="MQT12985.1"/>
    </source>
</evidence>
<dbReference type="Gene3D" id="2.40.50.100">
    <property type="match status" value="1"/>
</dbReference>
<dbReference type="EMBL" id="VWNA01000001">
    <property type="protein sequence ID" value="MQT12985.1"/>
    <property type="molecule type" value="Genomic_DNA"/>
</dbReference>
<dbReference type="InterPro" id="IPR058625">
    <property type="entry name" value="MdtA-like_BSH"/>
</dbReference>
<evidence type="ECO:0000259" key="6">
    <source>
        <dbReference type="Pfam" id="PF25944"/>
    </source>
</evidence>
<dbReference type="PANTHER" id="PTHR30469:SF36">
    <property type="entry name" value="BLL3903 PROTEIN"/>
    <property type="match status" value="1"/>
</dbReference>
<dbReference type="Pfam" id="PF25944">
    <property type="entry name" value="Beta-barrel_RND"/>
    <property type="match status" value="1"/>
</dbReference>
<feature type="region of interest" description="Disordered" evidence="4">
    <location>
        <begin position="368"/>
        <end position="389"/>
    </location>
</feature>
<dbReference type="GO" id="GO:1990281">
    <property type="term" value="C:efflux pump complex"/>
    <property type="evidence" value="ECO:0007669"/>
    <property type="project" value="TreeGrafter"/>
</dbReference>
<evidence type="ECO:0000259" key="7">
    <source>
        <dbReference type="Pfam" id="PF25989"/>
    </source>
</evidence>
<comment type="caution">
    <text evidence="8">The sequence shown here is derived from an EMBL/GenBank/DDBJ whole genome shotgun (WGS) entry which is preliminary data.</text>
</comment>
<feature type="coiled-coil region" evidence="3">
    <location>
        <begin position="104"/>
        <end position="131"/>
    </location>
</feature>
<protein>
    <submittedName>
        <fullName evidence="8">Efflux RND transporter periplasmic adaptor subunit</fullName>
    </submittedName>
</protein>
<name>A0A6A7Y2Q0_9HYPH</name>
<dbReference type="Gene3D" id="2.40.420.20">
    <property type="match status" value="1"/>
</dbReference>
<dbReference type="Proteomes" id="UP000332515">
    <property type="component" value="Unassembled WGS sequence"/>
</dbReference>
<reference evidence="8 9" key="1">
    <citation type="submission" date="2019-09" db="EMBL/GenBank/DDBJ databases">
        <title>Segnochrobactrum spirostomi gen. nov., sp. nov., isolated from the ciliate Spirostomum cf. yagiui and description of a novel family, Segnochrobactraceae fam. nov. within the order Rhizobiales of the class Alphaproteobacteria.</title>
        <authorList>
            <person name="Akter S."/>
            <person name="Shazib S.U.A."/>
            <person name="Shin M.K."/>
        </authorList>
    </citation>
    <scope>NUCLEOTIDE SEQUENCE [LARGE SCALE GENOMIC DNA]</scope>
    <source>
        <strain evidence="8 9">Sp-1</strain>
    </source>
</reference>
<dbReference type="InterPro" id="IPR058626">
    <property type="entry name" value="MdtA-like_b-barrel"/>
</dbReference>
<dbReference type="Gene3D" id="1.10.287.470">
    <property type="entry name" value="Helix hairpin bin"/>
    <property type="match status" value="1"/>
</dbReference>
<keyword evidence="9" id="KW-1185">Reference proteome</keyword>
<evidence type="ECO:0000313" key="9">
    <source>
        <dbReference type="Proteomes" id="UP000332515"/>
    </source>
</evidence>
<sequence>MSRLGTLVATALVVIAAGGGYYYYTHQTAADAGKAPAAHKERAVAVEVAKATRQPMPVNLDAVGTVVPISTVSIYSQVDGIITAVHFQDGTEVKEGDILYSLDDQTVRGQIAQAEANLRQYQAQETYASKEEERFKNLAEQKFSSEASLDQYVSQAAVAGAQVAAAKAAIQILQVDLDHHTIRAPFSGRIGISNAHVGTVVKADDTSSPLVTLNQMRPIDVSVPIPQRHLQALRAAVLAGPVAVSAQPVGETAAETGKVSTLDNTVDTATGTIGVRARFDNPDEKLWPGRTVGVKIALEVQNDAVTVPAEAVQTGRTGPYVFVVSEGKAKVQPVTVAREVNGLAVIGDGLAGGETVVTVGQLRLNDGMPVEVHPSTPVAGDATRSGPAT</sequence>
<dbReference type="NCBIfam" id="TIGR01730">
    <property type="entry name" value="RND_mfp"/>
    <property type="match status" value="1"/>
</dbReference>
<comment type="similarity">
    <text evidence="2">Belongs to the membrane fusion protein (MFP) (TC 8.A.1) family.</text>
</comment>
<accession>A0A6A7Y2Q0</accession>
<evidence type="ECO:0000256" key="4">
    <source>
        <dbReference type="SAM" id="MobiDB-lite"/>
    </source>
</evidence>
<dbReference type="InterPro" id="IPR006143">
    <property type="entry name" value="RND_pump_MFP"/>
</dbReference>
<dbReference type="RefSeq" id="WP_153480592.1">
    <property type="nucleotide sequence ID" value="NZ_VWNA01000001.1"/>
</dbReference>
<feature type="domain" description="Multidrug resistance protein MdtA-like barrel-sandwich hybrid" evidence="5">
    <location>
        <begin position="71"/>
        <end position="212"/>
    </location>
</feature>
<dbReference type="PANTHER" id="PTHR30469">
    <property type="entry name" value="MULTIDRUG RESISTANCE PROTEIN MDTA"/>
    <property type="match status" value="1"/>
</dbReference>
<dbReference type="AlphaFoldDB" id="A0A6A7Y2Q0"/>
<evidence type="ECO:0000256" key="3">
    <source>
        <dbReference type="SAM" id="Coils"/>
    </source>
</evidence>
<evidence type="ECO:0000259" key="5">
    <source>
        <dbReference type="Pfam" id="PF25917"/>
    </source>
</evidence>
<dbReference type="Pfam" id="PF25989">
    <property type="entry name" value="YknX_C"/>
    <property type="match status" value="1"/>
</dbReference>
<evidence type="ECO:0000256" key="2">
    <source>
        <dbReference type="ARBA" id="ARBA00009477"/>
    </source>
</evidence>
<dbReference type="Pfam" id="PF25917">
    <property type="entry name" value="BSH_RND"/>
    <property type="match status" value="1"/>
</dbReference>
<feature type="domain" description="Multidrug resistance protein MdtA-like beta-barrel" evidence="6">
    <location>
        <begin position="218"/>
        <end position="298"/>
    </location>
</feature>
<dbReference type="Gene3D" id="2.40.30.170">
    <property type="match status" value="1"/>
</dbReference>
<dbReference type="SUPFAM" id="SSF111369">
    <property type="entry name" value="HlyD-like secretion proteins"/>
    <property type="match status" value="1"/>
</dbReference>
<dbReference type="GO" id="GO:0015562">
    <property type="term" value="F:efflux transmembrane transporter activity"/>
    <property type="evidence" value="ECO:0007669"/>
    <property type="project" value="TreeGrafter"/>
</dbReference>
<feature type="domain" description="YknX-like C-terminal permuted SH3-like" evidence="7">
    <location>
        <begin position="304"/>
        <end position="372"/>
    </location>
</feature>
<proteinExistence type="inferred from homology"/>
<dbReference type="InterPro" id="IPR058637">
    <property type="entry name" value="YknX-like_C"/>
</dbReference>
<keyword evidence="3" id="KW-0175">Coiled coil</keyword>
<comment type="subcellular location">
    <subcellularLocation>
        <location evidence="1">Cell membrane</location>
    </subcellularLocation>
</comment>
<gene>
    <name evidence="8" type="ORF">F0357_10055</name>
</gene>